<evidence type="ECO:0000313" key="2">
    <source>
        <dbReference type="Proteomes" id="UP000319852"/>
    </source>
</evidence>
<reference evidence="1 2" key="1">
    <citation type="submission" date="2019-02" db="EMBL/GenBank/DDBJ databases">
        <title>Deep-cultivation of Planctomycetes and their phenomic and genomic characterization uncovers novel biology.</title>
        <authorList>
            <person name="Wiegand S."/>
            <person name="Jogler M."/>
            <person name="Boedeker C."/>
            <person name="Pinto D."/>
            <person name="Vollmers J."/>
            <person name="Rivas-Marin E."/>
            <person name="Kohn T."/>
            <person name="Peeters S.H."/>
            <person name="Heuer A."/>
            <person name="Rast P."/>
            <person name="Oberbeckmann S."/>
            <person name="Bunk B."/>
            <person name="Jeske O."/>
            <person name="Meyerdierks A."/>
            <person name="Storesund J.E."/>
            <person name="Kallscheuer N."/>
            <person name="Luecker S."/>
            <person name="Lage O.M."/>
            <person name="Pohl T."/>
            <person name="Merkel B.J."/>
            <person name="Hornburger P."/>
            <person name="Mueller R.-W."/>
            <person name="Bruemmer F."/>
            <person name="Labrenz M."/>
            <person name="Spormann A.M."/>
            <person name="Op den Camp H."/>
            <person name="Overmann J."/>
            <person name="Amann R."/>
            <person name="Jetten M.S.M."/>
            <person name="Mascher T."/>
            <person name="Medema M.H."/>
            <person name="Devos D.P."/>
            <person name="Kaster A.-K."/>
            <person name="Ovreas L."/>
            <person name="Rohde M."/>
            <person name="Galperin M.Y."/>
            <person name="Jogler C."/>
        </authorList>
    </citation>
    <scope>NUCLEOTIDE SEQUENCE [LARGE SCALE GENOMIC DNA]</scope>
    <source>
        <strain evidence="1 2">HG15A2</strain>
    </source>
</reference>
<accession>A0A517MXN4</accession>
<dbReference type="Proteomes" id="UP000319852">
    <property type="component" value="Chromosome"/>
</dbReference>
<dbReference type="EMBL" id="CP036263">
    <property type="protein sequence ID" value="QDS99631.1"/>
    <property type="molecule type" value="Genomic_DNA"/>
</dbReference>
<organism evidence="1 2">
    <name type="scientific">Adhaeretor mobilis</name>
    <dbReference type="NCBI Taxonomy" id="1930276"/>
    <lineage>
        <taxon>Bacteria</taxon>
        <taxon>Pseudomonadati</taxon>
        <taxon>Planctomycetota</taxon>
        <taxon>Planctomycetia</taxon>
        <taxon>Pirellulales</taxon>
        <taxon>Lacipirellulaceae</taxon>
        <taxon>Adhaeretor</taxon>
    </lineage>
</organism>
<proteinExistence type="predicted"/>
<dbReference type="KEGG" id="amob:HG15A2_29580"/>
<name>A0A517MXN4_9BACT</name>
<evidence type="ECO:0000313" key="1">
    <source>
        <dbReference type="EMBL" id="QDS99631.1"/>
    </source>
</evidence>
<sequence>MISENFKTKTAWTVIASTVMITVVGSQPKVTAAAIS</sequence>
<protein>
    <submittedName>
        <fullName evidence="1">Uncharacterized protein</fullName>
    </submittedName>
</protein>
<keyword evidence="2" id="KW-1185">Reference proteome</keyword>
<dbReference type="AlphaFoldDB" id="A0A517MXN4"/>
<gene>
    <name evidence="1" type="ORF">HG15A2_29580</name>
</gene>